<evidence type="ECO:0000256" key="1">
    <source>
        <dbReference type="SAM" id="SignalP"/>
    </source>
</evidence>
<accession>A0ABW6AQH9</accession>
<name>A0ABW6AQH9_9BACT</name>
<organism evidence="2 3">
    <name type="scientific">Spirosoma flavum</name>
    <dbReference type="NCBI Taxonomy" id="2048557"/>
    <lineage>
        <taxon>Bacteria</taxon>
        <taxon>Pseudomonadati</taxon>
        <taxon>Bacteroidota</taxon>
        <taxon>Cytophagia</taxon>
        <taxon>Cytophagales</taxon>
        <taxon>Cytophagaceae</taxon>
        <taxon>Spirosoma</taxon>
    </lineage>
</organism>
<proteinExistence type="predicted"/>
<dbReference type="EMBL" id="JBHUOM010000023">
    <property type="protein sequence ID" value="MFD2936304.1"/>
    <property type="molecule type" value="Genomic_DNA"/>
</dbReference>
<dbReference type="RefSeq" id="WP_381504984.1">
    <property type="nucleotide sequence ID" value="NZ_JBHUOM010000023.1"/>
</dbReference>
<keyword evidence="3" id="KW-1185">Reference proteome</keyword>
<evidence type="ECO:0000313" key="3">
    <source>
        <dbReference type="Proteomes" id="UP001597512"/>
    </source>
</evidence>
<gene>
    <name evidence="2" type="ORF">ACFS25_21160</name>
</gene>
<feature type="chain" id="PRO_5045616141" evidence="1">
    <location>
        <begin position="20"/>
        <end position="223"/>
    </location>
</feature>
<comment type="caution">
    <text evidence="2">The sequence shown here is derived from an EMBL/GenBank/DDBJ whole genome shotgun (WGS) entry which is preliminary data.</text>
</comment>
<reference evidence="3" key="1">
    <citation type="journal article" date="2019" name="Int. J. Syst. Evol. Microbiol.">
        <title>The Global Catalogue of Microorganisms (GCM) 10K type strain sequencing project: providing services to taxonomists for standard genome sequencing and annotation.</title>
        <authorList>
            <consortium name="The Broad Institute Genomics Platform"/>
            <consortium name="The Broad Institute Genome Sequencing Center for Infectious Disease"/>
            <person name="Wu L."/>
            <person name="Ma J."/>
        </authorList>
    </citation>
    <scope>NUCLEOTIDE SEQUENCE [LARGE SCALE GENOMIC DNA]</scope>
    <source>
        <strain evidence="3">KCTC 52490</strain>
    </source>
</reference>
<evidence type="ECO:0000313" key="2">
    <source>
        <dbReference type="EMBL" id="MFD2936304.1"/>
    </source>
</evidence>
<keyword evidence="1" id="KW-0732">Signal</keyword>
<feature type="signal peptide" evidence="1">
    <location>
        <begin position="1"/>
        <end position="19"/>
    </location>
</feature>
<dbReference type="Proteomes" id="UP001597512">
    <property type="component" value="Unassembled WGS sequence"/>
</dbReference>
<sequence>MKSLFRVLILSLVSVSAFAQLQTFRGDTLGPLVPNRVNIGAAADGRGGQKGTSGYFRRFAFVDEVTAATAGGVTSVNSKTGSAITLQTSDVGENVNLYFTSARARAALTGVGPLSVNSSTGAITFAGAPGDVQLGNINNTSDANKPISIAQQGGLDLKANLTSSIYRVNVATFAALTALTVPTGNTYFVKVASDETQAAPYNTNQWYGKDDTGATFKFSLIKQ</sequence>
<protein>
    <submittedName>
        <fullName evidence="2">Uncharacterized protein</fullName>
    </submittedName>
</protein>